<keyword evidence="2" id="KW-1185">Reference proteome</keyword>
<reference evidence="1 2" key="1">
    <citation type="submission" date="2019-05" db="EMBL/GenBank/DDBJ databases">
        <title>Another draft genome of Portunus trituberculatus and its Hox gene families provides insights of decapod evolution.</title>
        <authorList>
            <person name="Jeong J.-H."/>
            <person name="Song I."/>
            <person name="Kim S."/>
            <person name="Choi T."/>
            <person name="Kim D."/>
            <person name="Ryu S."/>
            <person name="Kim W."/>
        </authorList>
    </citation>
    <scope>NUCLEOTIDE SEQUENCE [LARGE SCALE GENOMIC DNA]</scope>
    <source>
        <tissue evidence="1">Muscle</tissue>
    </source>
</reference>
<proteinExistence type="predicted"/>
<evidence type="ECO:0000313" key="2">
    <source>
        <dbReference type="Proteomes" id="UP000324222"/>
    </source>
</evidence>
<gene>
    <name evidence="1" type="ORF">E2C01_001174</name>
</gene>
<sequence length="60" mass="6843">MLKDVERQWRQMTAAHTTVHCSVLQHLITDKMLITGSFLRNISYESKAMVASRRALPSAL</sequence>
<dbReference type="Proteomes" id="UP000324222">
    <property type="component" value="Unassembled WGS sequence"/>
</dbReference>
<name>A0A5B7CGJ3_PORTR</name>
<protein>
    <submittedName>
        <fullName evidence="1">Uncharacterized protein</fullName>
    </submittedName>
</protein>
<dbReference type="EMBL" id="VSRR010000036">
    <property type="protein sequence ID" value="MPC08587.1"/>
    <property type="molecule type" value="Genomic_DNA"/>
</dbReference>
<accession>A0A5B7CGJ3</accession>
<dbReference type="AlphaFoldDB" id="A0A5B7CGJ3"/>
<organism evidence="1 2">
    <name type="scientific">Portunus trituberculatus</name>
    <name type="common">Swimming crab</name>
    <name type="synonym">Neptunus trituberculatus</name>
    <dbReference type="NCBI Taxonomy" id="210409"/>
    <lineage>
        <taxon>Eukaryota</taxon>
        <taxon>Metazoa</taxon>
        <taxon>Ecdysozoa</taxon>
        <taxon>Arthropoda</taxon>
        <taxon>Crustacea</taxon>
        <taxon>Multicrustacea</taxon>
        <taxon>Malacostraca</taxon>
        <taxon>Eumalacostraca</taxon>
        <taxon>Eucarida</taxon>
        <taxon>Decapoda</taxon>
        <taxon>Pleocyemata</taxon>
        <taxon>Brachyura</taxon>
        <taxon>Eubrachyura</taxon>
        <taxon>Portunoidea</taxon>
        <taxon>Portunidae</taxon>
        <taxon>Portuninae</taxon>
        <taxon>Portunus</taxon>
    </lineage>
</organism>
<comment type="caution">
    <text evidence="1">The sequence shown here is derived from an EMBL/GenBank/DDBJ whole genome shotgun (WGS) entry which is preliminary data.</text>
</comment>
<evidence type="ECO:0000313" key="1">
    <source>
        <dbReference type="EMBL" id="MPC08587.1"/>
    </source>
</evidence>